<dbReference type="SUPFAM" id="SSF48452">
    <property type="entry name" value="TPR-like"/>
    <property type="match status" value="2"/>
</dbReference>
<dbReference type="InterPro" id="IPR011990">
    <property type="entry name" value="TPR-like_helical_dom_sf"/>
</dbReference>
<dbReference type="PROSITE" id="PS50293">
    <property type="entry name" value="TPR_REGION"/>
    <property type="match status" value="1"/>
</dbReference>
<keyword evidence="2 3" id="KW-0802">TPR repeat</keyword>
<comment type="caution">
    <text evidence="4">The sequence shown here is derived from an EMBL/GenBank/DDBJ whole genome shotgun (WGS) entry which is preliminary data.</text>
</comment>
<evidence type="ECO:0000256" key="2">
    <source>
        <dbReference type="ARBA" id="ARBA00022803"/>
    </source>
</evidence>
<dbReference type="SUPFAM" id="SSF81901">
    <property type="entry name" value="HCP-like"/>
    <property type="match status" value="1"/>
</dbReference>
<keyword evidence="1" id="KW-0677">Repeat</keyword>
<dbReference type="PROSITE" id="PS50005">
    <property type="entry name" value="TPR"/>
    <property type="match status" value="1"/>
</dbReference>
<sequence>MAHVRCQYREARDLYKKCIQTSPDHLAAVYLYTQCLIHERSFSTAVRVIEEAPPQLREEPQVMKLLATGYLATGEHDHQAKAACDRLVIRTPEDFEAWAMRAEVYSRFEKVGYPKETFESYEAMFDLVKDSAAACARVTPQMWNNWGTMLAVYGDPGLAQEAYVRGINSLEEKQRLGDAVGQAAKDLDAAHITLKFNRAWLAASTGGDMLEAIHVYIGLAERCKWFADAFLQLGLEWQRVGKTDEAMRNFQEAMKHSPFMGKLLCSEALRESGKYPEALKWGDRAARHARHDQIHYACVFAGNLYFEASNHYKTKSSSKDGYLRKAMKYFVKALAAKKDCQFAANGIGMVFAERGKFELAKQAFQSVVNHQGMEDNPSVHINLAHSYVQANTSENDIRKAIDLYRAAKNLDPEDKNVRAYIAKAHFMLQEYEDCRDVLAEAIFFKSCMGQVCGLAYVQMPAHNTGRTLSVAAWLTLFANQRFY</sequence>
<keyword evidence="5" id="KW-1185">Reference proteome</keyword>
<dbReference type="InterPro" id="IPR031101">
    <property type="entry name" value="Ctr9"/>
</dbReference>
<dbReference type="GO" id="GO:0006355">
    <property type="term" value="P:regulation of DNA-templated transcription"/>
    <property type="evidence" value="ECO:0007669"/>
    <property type="project" value="InterPro"/>
</dbReference>
<dbReference type="GO" id="GO:0006368">
    <property type="term" value="P:transcription elongation by RNA polymerase II"/>
    <property type="evidence" value="ECO:0007669"/>
    <property type="project" value="TreeGrafter"/>
</dbReference>
<dbReference type="PANTHER" id="PTHR14027:SF2">
    <property type="entry name" value="RNA POLYMERASE-ASSOCIATED PROTEIN CTR9 HOMOLOG"/>
    <property type="match status" value="1"/>
</dbReference>
<dbReference type="GO" id="GO:0016593">
    <property type="term" value="C:Cdc73/Paf1 complex"/>
    <property type="evidence" value="ECO:0007669"/>
    <property type="project" value="TreeGrafter"/>
</dbReference>
<proteinExistence type="predicted"/>
<organism evidence="4 5">
    <name type="scientific">Symbiodinium pilosum</name>
    <name type="common">Dinoflagellate</name>
    <dbReference type="NCBI Taxonomy" id="2952"/>
    <lineage>
        <taxon>Eukaryota</taxon>
        <taxon>Sar</taxon>
        <taxon>Alveolata</taxon>
        <taxon>Dinophyceae</taxon>
        <taxon>Suessiales</taxon>
        <taxon>Symbiodiniaceae</taxon>
        <taxon>Symbiodinium</taxon>
    </lineage>
</organism>
<evidence type="ECO:0000256" key="3">
    <source>
        <dbReference type="PROSITE-ProRule" id="PRU00339"/>
    </source>
</evidence>
<dbReference type="PANTHER" id="PTHR14027">
    <property type="entry name" value="RNA POLYMERASE-ASSOCIATED PROTEIN CTR9"/>
    <property type="match status" value="1"/>
</dbReference>
<name>A0A812LD01_SYMPI</name>
<dbReference type="AlphaFoldDB" id="A0A812LD01"/>
<dbReference type="Pfam" id="PF14559">
    <property type="entry name" value="TPR_19"/>
    <property type="match status" value="1"/>
</dbReference>
<feature type="repeat" description="TPR" evidence="3">
    <location>
        <begin position="227"/>
        <end position="260"/>
    </location>
</feature>
<gene>
    <name evidence="4" type="primary">ctr-9</name>
    <name evidence="4" type="ORF">SPIL2461_LOCUS4052</name>
</gene>
<evidence type="ECO:0000313" key="4">
    <source>
        <dbReference type="EMBL" id="CAE7239677.1"/>
    </source>
</evidence>
<dbReference type="GO" id="GO:0000993">
    <property type="term" value="F:RNA polymerase II complex binding"/>
    <property type="evidence" value="ECO:0007669"/>
    <property type="project" value="TreeGrafter"/>
</dbReference>
<dbReference type="InterPro" id="IPR019734">
    <property type="entry name" value="TPR_rpt"/>
</dbReference>
<accession>A0A812LD01</accession>
<evidence type="ECO:0000256" key="1">
    <source>
        <dbReference type="ARBA" id="ARBA00022737"/>
    </source>
</evidence>
<dbReference type="Proteomes" id="UP000649617">
    <property type="component" value="Unassembled WGS sequence"/>
</dbReference>
<evidence type="ECO:0000313" key="5">
    <source>
        <dbReference type="Proteomes" id="UP000649617"/>
    </source>
</evidence>
<dbReference type="Gene3D" id="1.25.40.10">
    <property type="entry name" value="Tetratricopeptide repeat domain"/>
    <property type="match status" value="2"/>
</dbReference>
<dbReference type="EMBL" id="CAJNIZ010005191">
    <property type="protein sequence ID" value="CAE7239677.1"/>
    <property type="molecule type" value="Genomic_DNA"/>
</dbReference>
<protein>
    <submittedName>
        <fullName evidence="4">Ctr-9 protein</fullName>
    </submittedName>
</protein>
<dbReference type="SMART" id="SM00028">
    <property type="entry name" value="TPR"/>
    <property type="match status" value="4"/>
</dbReference>
<dbReference type="OrthoDB" id="343875at2759"/>
<reference evidence="4" key="1">
    <citation type="submission" date="2021-02" db="EMBL/GenBank/DDBJ databases">
        <authorList>
            <person name="Dougan E. K."/>
            <person name="Rhodes N."/>
            <person name="Thang M."/>
            <person name="Chan C."/>
        </authorList>
    </citation>
    <scope>NUCLEOTIDE SEQUENCE</scope>
</reference>